<dbReference type="InterPro" id="IPR003587">
    <property type="entry name" value="Hint_dom_N"/>
</dbReference>
<dbReference type="VEuPathDB" id="CryptoDB:Cvel_7056"/>
<evidence type="ECO:0000256" key="2">
    <source>
        <dbReference type="SAM" id="SignalP"/>
    </source>
</evidence>
<protein>
    <recommendedName>
        <fullName evidence="3">Hint domain-containing protein</fullName>
    </recommendedName>
</protein>
<feature type="chain" id="PRO_5005192048" description="Hint domain-containing protein" evidence="2">
    <location>
        <begin position="23"/>
        <end position="510"/>
    </location>
</feature>
<reference evidence="4" key="1">
    <citation type="submission" date="2014-11" db="EMBL/GenBank/DDBJ databases">
        <authorList>
            <person name="Otto D Thomas"/>
            <person name="Naeem Raeece"/>
        </authorList>
    </citation>
    <scope>NUCLEOTIDE SEQUENCE</scope>
</reference>
<evidence type="ECO:0000259" key="3">
    <source>
        <dbReference type="SMART" id="SM00306"/>
    </source>
</evidence>
<accession>A0A0G4HJB7</accession>
<evidence type="ECO:0000313" key="4">
    <source>
        <dbReference type="EMBL" id="CEM44136.1"/>
    </source>
</evidence>
<name>A0A0G4HJB7_9ALVE</name>
<dbReference type="PANTHER" id="PTHR11889:SF31">
    <property type="entry name" value="PROTEIN HEDGEHOG"/>
    <property type="match status" value="1"/>
</dbReference>
<dbReference type="InterPro" id="IPR001767">
    <property type="entry name" value="Hedgehog_Hint"/>
</dbReference>
<dbReference type="GO" id="GO:0016540">
    <property type="term" value="P:protein autoprocessing"/>
    <property type="evidence" value="ECO:0007669"/>
    <property type="project" value="InterPro"/>
</dbReference>
<proteinExistence type="predicted"/>
<dbReference type="CDD" id="cd00081">
    <property type="entry name" value="Hint"/>
    <property type="match status" value="1"/>
</dbReference>
<dbReference type="AlphaFoldDB" id="A0A0G4HJB7"/>
<feature type="signal peptide" evidence="2">
    <location>
        <begin position="1"/>
        <end position="22"/>
    </location>
</feature>
<dbReference type="EMBL" id="CDMZ01002847">
    <property type="protein sequence ID" value="CEM44136.1"/>
    <property type="molecule type" value="Genomic_DNA"/>
</dbReference>
<dbReference type="PANTHER" id="PTHR11889">
    <property type="entry name" value="HEDGEHOG"/>
    <property type="match status" value="1"/>
</dbReference>
<feature type="domain" description="Hint" evidence="3">
    <location>
        <begin position="258"/>
        <end position="368"/>
    </location>
</feature>
<keyword evidence="2" id="KW-0732">Signal</keyword>
<dbReference type="Pfam" id="PF01079">
    <property type="entry name" value="Hint"/>
    <property type="match status" value="1"/>
</dbReference>
<dbReference type="InterPro" id="IPR050387">
    <property type="entry name" value="Hedgehog_Signaling"/>
</dbReference>
<dbReference type="InterPro" id="IPR036844">
    <property type="entry name" value="Hint_dom_sf"/>
</dbReference>
<organism evidence="4">
    <name type="scientific">Chromera velia CCMP2878</name>
    <dbReference type="NCBI Taxonomy" id="1169474"/>
    <lineage>
        <taxon>Eukaryota</taxon>
        <taxon>Sar</taxon>
        <taxon>Alveolata</taxon>
        <taxon>Colpodellida</taxon>
        <taxon>Chromeraceae</taxon>
        <taxon>Chromera</taxon>
    </lineage>
</organism>
<dbReference type="SMART" id="SM00306">
    <property type="entry name" value="HintN"/>
    <property type="match status" value="1"/>
</dbReference>
<dbReference type="SUPFAM" id="SSF51294">
    <property type="entry name" value="Hedgehog/intein (Hint) domain"/>
    <property type="match status" value="1"/>
</dbReference>
<feature type="region of interest" description="Disordered" evidence="1">
    <location>
        <begin position="227"/>
        <end position="256"/>
    </location>
</feature>
<sequence>MTNSQRVLFLTALVLLCVSTAATSLKRRQRGELAQAQTAEDKECLERAFKFADSLDGLFLEESVANAWAKKKCDSLQKLSDAEKTKTAPTTSEELEKCTAQALDFAQRNMNFEFGGLGKKEEDAKEWSQAACKKYKGSEKKIRDLEKCVAGAEGFAFAHIGVGMGKGEEGAIEFSLGVCELTNCNTDQVNEYKDCWKDKWDKTYPRDLRKVYRGGCADILAETKPFPVPAEQPQSSHSSSGSGGEPTAVPSNDKSTSGFCFPGSASFLREDGAKVRADGLKVGDRVKVVTESGQVRYEEIIFFAVAAHAPPERIPMLRLKTASGHELHLTGTHFLPVVPKEKQSGLKPSEVLVKASQVKAGDAVWVHSASFRFRSPVVSVDSDFGNGLFAPVPLSSSRLVVDGVETSAWGTWFLTKGHVPEQHSPVLYSAARTVLLRPLFALIGAERMHSVVSLLWAESGVMWTLSETLQQWRKWKRDLLNSAASLLPAFLGGVATAFPLFRGRSSKNEL</sequence>
<gene>
    <name evidence="4" type="ORF">Cvel_7056</name>
</gene>
<evidence type="ECO:0000256" key="1">
    <source>
        <dbReference type="SAM" id="MobiDB-lite"/>
    </source>
</evidence>
<dbReference type="Gene3D" id="2.170.16.10">
    <property type="entry name" value="Hedgehog/Intein (Hint) domain"/>
    <property type="match status" value="1"/>
</dbReference>